<dbReference type="SUPFAM" id="SSF48452">
    <property type="entry name" value="TPR-like"/>
    <property type="match status" value="1"/>
</dbReference>
<feature type="repeat" description="TPR" evidence="3">
    <location>
        <begin position="325"/>
        <end position="358"/>
    </location>
</feature>
<evidence type="ECO:0000256" key="1">
    <source>
        <dbReference type="ARBA" id="ARBA00022737"/>
    </source>
</evidence>
<feature type="repeat" description="TPR" evidence="3">
    <location>
        <begin position="223"/>
        <end position="256"/>
    </location>
</feature>
<dbReference type="PANTHER" id="PTHR44943:SF4">
    <property type="entry name" value="TPR REPEAT-CONTAINING PROTEIN MJ0798"/>
    <property type="match status" value="1"/>
</dbReference>
<feature type="repeat" description="TPR" evidence="3">
    <location>
        <begin position="461"/>
        <end position="494"/>
    </location>
</feature>
<dbReference type="EMBL" id="JAHHHD010000034">
    <property type="protein sequence ID" value="MBW4661301.1"/>
    <property type="molecule type" value="Genomic_DNA"/>
</dbReference>
<dbReference type="Pfam" id="PF00515">
    <property type="entry name" value="TPR_1"/>
    <property type="match status" value="3"/>
</dbReference>
<dbReference type="SMART" id="SM00028">
    <property type="entry name" value="TPR"/>
    <property type="match status" value="11"/>
</dbReference>
<evidence type="ECO:0000256" key="3">
    <source>
        <dbReference type="PROSITE-ProRule" id="PRU00339"/>
    </source>
</evidence>
<feature type="repeat" description="TPR" evidence="3">
    <location>
        <begin position="291"/>
        <end position="324"/>
    </location>
</feature>
<feature type="repeat" description="TPR" evidence="3">
    <location>
        <begin position="359"/>
        <end position="392"/>
    </location>
</feature>
<dbReference type="PROSITE" id="PS50005">
    <property type="entry name" value="TPR"/>
    <property type="match status" value="10"/>
</dbReference>
<dbReference type="InterPro" id="IPR051685">
    <property type="entry name" value="Ycf3/AcsC/BcsC/TPR_MFPF"/>
</dbReference>
<feature type="repeat" description="TPR" evidence="3">
    <location>
        <begin position="427"/>
        <end position="460"/>
    </location>
</feature>
<dbReference type="PROSITE" id="PS50293">
    <property type="entry name" value="TPR_REGION"/>
    <property type="match status" value="8"/>
</dbReference>
<gene>
    <name evidence="4" type="ORF">KME15_21720</name>
</gene>
<feature type="repeat" description="TPR" evidence="3">
    <location>
        <begin position="257"/>
        <end position="290"/>
    </location>
</feature>
<evidence type="ECO:0000256" key="2">
    <source>
        <dbReference type="ARBA" id="ARBA00022803"/>
    </source>
</evidence>
<dbReference type="InterPro" id="IPR019734">
    <property type="entry name" value="TPR_rpt"/>
</dbReference>
<name>A0A951QER8_9CYAN</name>
<protein>
    <submittedName>
        <fullName evidence="4">Tetratricopeptide repeat protein</fullName>
    </submittedName>
</protein>
<organism evidence="4 5">
    <name type="scientific">Drouetiella hepatica Uher 2000/2452</name>
    <dbReference type="NCBI Taxonomy" id="904376"/>
    <lineage>
        <taxon>Bacteria</taxon>
        <taxon>Bacillati</taxon>
        <taxon>Cyanobacteriota</taxon>
        <taxon>Cyanophyceae</taxon>
        <taxon>Oculatellales</taxon>
        <taxon>Oculatellaceae</taxon>
        <taxon>Drouetiella</taxon>
    </lineage>
</organism>
<feature type="repeat" description="TPR" evidence="3">
    <location>
        <begin position="529"/>
        <end position="562"/>
    </location>
</feature>
<sequence>MVAPGEIDWDTDVVADLAESYESLVRSLQRTEGFSLFFVRCVPGDQADLVQLLQADLPNLHMQRLELTEELVDGNLYQRVTTLPDVAEIDVLFISGLEKSFDPYVKSGYGGQGDYYKRDTVPRVLGHLNLQRERFRDDFPFCFVFFLSAFGIKYIARRAPDFFDWRSGIFEFIPDAETVRKLTQELYGDYREYLTWSHSQRMDCIRDIQGILEEDQQTPDQQASLWWEKGNILAADQNYEAAIASYDRAVEVKLDYHEAWYNRGILLDNLGRYEEAITSYDKAVEIKPDKHKAWNNRGISLNNLGRYEEAIASYDKAVEIKPDYHEAWYNRGISLDDLGRYEEAIASYDKAVEVKPDYHEAWYNRGILLNDLGHYGEAIASYDKAVEIKPDKHEAWNNRGISLKNLGRYEEAIASYDKAVEVKPDYHEAWNNRGISLKNLGRYEEAIASYDKAVEVKPDKHEAWNNRGSSLANLGRYEEAIASYEKALEFKPDYYRAWDNRGDVLKDLERYEEAIASYDRAIEINPEYQFPWESRGFALMQLMQFEAAHESFDRAIFLKPDDATAHYNKACCYGLQKNIDLAIETLQYAITLDSENRELAKTDSDFDGIRESDRFRELIDD</sequence>
<evidence type="ECO:0000313" key="4">
    <source>
        <dbReference type="EMBL" id="MBW4661301.1"/>
    </source>
</evidence>
<feature type="repeat" description="TPR" evidence="3">
    <location>
        <begin position="495"/>
        <end position="528"/>
    </location>
</feature>
<dbReference type="Gene3D" id="1.25.40.10">
    <property type="entry name" value="Tetratricopeptide repeat domain"/>
    <property type="match status" value="5"/>
</dbReference>
<comment type="caution">
    <text evidence="4">The sequence shown here is derived from an EMBL/GenBank/DDBJ whole genome shotgun (WGS) entry which is preliminary data.</text>
</comment>
<evidence type="ECO:0000313" key="5">
    <source>
        <dbReference type="Proteomes" id="UP000757435"/>
    </source>
</evidence>
<keyword evidence="1" id="KW-0677">Repeat</keyword>
<reference evidence="4" key="1">
    <citation type="submission" date="2021-05" db="EMBL/GenBank/DDBJ databases">
        <authorList>
            <person name="Pietrasiak N."/>
            <person name="Ward R."/>
            <person name="Stajich J.E."/>
            <person name="Kurbessoian T."/>
        </authorList>
    </citation>
    <scope>NUCLEOTIDE SEQUENCE</scope>
    <source>
        <strain evidence="4">UHER 2000/2452</strain>
    </source>
</reference>
<proteinExistence type="predicted"/>
<dbReference type="Pfam" id="PF13432">
    <property type="entry name" value="TPR_16"/>
    <property type="match status" value="4"/>
</dbReference>
<feature type="repeat" description="TPR" evidence="3">
    <location>
        <begin position="393"/>
        <end position="426"/>
    </location>
</feature>
<reference evidence="4" key="2">
    <citation type="journal article" date="2022" name="Microbiol. Resour. Announc.">
        <title>Metagenome Sequencing to Explore Phylogenomics of Terrestrial Cyanobacteria.</title>
        <authorList>
            <person name="Ward R.D."/>
            <person name="Stajich J.E."/>
            <person name="Johansen J.R."/>
            <person name="Huntemann M."/>
            <person name="Clum A."/>
            <person name="Foster B."/>
            <person name="Foster B."/>
            <person name="Roux S."/>
            <person name="Palaniappan K."/>
            <person name="Varghese N."/>
            <person name="Mukherjee S."/>
            <person name="Reddy T.B.K."/>
            <person name="Daum C."/>
            <person name="Copeland A."/>
            <person name="Chen I.A."/>
            <person name="Ivanova N.N."/>
            <person name="Kyrpides N.C."/>
            <person name="Shapiro N."/>
            <person name="Eloe-Fadrosh E.A."/>
            <person name="Pietrasiak N."/>
        </authorList>
    </citation>
    <scope>NUCLEOTIDE SEQUENCE</scope>
    <source>
        <strain evidence="4">UHER 2000/2452</strain>
    </source>
</reference>
<dbReference type="Proteomes" id="UP000757435">
    <property type="component" value="Unassembled WGS sequence"/>
</dbReference>
<dbReference type="NCBIfam" id="NF047558">
    <property type="entry name" value="TPR_END_plus"/>
    <property type="match status" value="1"/>
</dbReference>
<dbReference type="PANTHER" id="PTHR44943">
    <property type="entry name" value="CELLULOSE SYNTHASE OPERON PROTEIN C"/>
    <property type="match status" value="1"/>
</dbReference>
<accession>A0A951QER8</accession>
<keyword evidence="2 3" id="KW-0802">TPR repeat</keyword>
<dbReference type="InterPro" id="IPR011990">
    <property type="entry name" value="TPR-like_helical_dom_sf"/>
</dbReference>
<dbReference type="AlphaFoldDB" id="A0A951QER8"/>